<keyword evidence="3" id="KW-1185">Reference proteome</keyword>
<evidence type="ECO:0000313" key="2">
    <source>
        <dbReference type="EMBL" id="WAQ82339.1"/>
    </source>
</evidence>
<proteinExistence type="predicted"/>
<sequence length="355" mass="38310">MFDSHPPWLILATLLSQHAPTPMPATVEHNPGWLEGATVASRPQPPADPLPTIHLQPQPTSRLAIHPRLPAPPTGLRSPSHACKLVLLSSARRLSIEIHKLRARILGPPMLLHHHSLPALPASTRAPTLIMSNPSAPSSPGKAPQTSPRLTRPTLNVTPAEPVLSRPSLPRSASAVEPFSSSSLLLLPSAATSTRPTSFLSSSYASLPTPPALLRHQRSRSALPSLALITPFSIALACPHSADAQALLQRALEDDDDARAWAQPEHSAYDGLAPEPPLLRPNPTPAHHHHQSLLQRPMDPVLADLEAKSRLNVQTECAICHKQGINYPKCPKCQLEFCSRDCRVSMGDGQRHQCA</sequence>
<protein>
    <recommendedName>
        <fullName evidence="4">HIT-type domain-containing protein</fullName>
    </recommendedName>
</protein>
<dbReference type="RefSeq" id="XP_053017894.1">
    <property type="nucleotide sequence ID" value="XM_053166698.1"/>
</dbReference>
<evidence type="ECO:0008006" key="4">
    <source>
        <dbReference type="Google" id="ProtNLM"/>
    </source>
</evidence>
<evidence type="ECO:0000313" key="3">
    <source>
        <dbReference type="Proteomes" id="UP001164743"/>
    </source>
</evidence>
<feature type="compositionally biased region" description="Pro residues" evidence="1">
    <location>
        <begin position="274"/>
        <end position="284"/>
    </location>
</feature>
<gene>
    <name evidence="2" type="ORF">PtA15_2A656</name>
</gene>
<dbReference type="GeneID" id="77807593"/>
<evidence type="ECO:0000256" key="1">
    <source>
        <dbReference type="SAM" id="MobiDB-lite"/>
    </source>
</evidence>
<reference evidence="2" key="1">
    <citation type="submission" date="2022-10" db="EMBL/GenBank/DDBJ databases">
        <title>Puccinia triticina Genome sequencing and assembly.</title>
        <authorList>
            <person name="Li C."/>
        </authorList>
    </citation>
    <scope>NUCLEOTIDE SEQUENCE</scope>
    <source>
        <strain evidence="2">Pt15</strain>
    </source>
</reference>
<name>A0ABY7CBE1_9BASI</name>
<dbReference type="EMBL" id="CP110422">
    <property type="protein sequence ID" value="WAQ82339.1"/>
    <property type="molecule type" value="Genomic_DNA"/>
</dbReference>
<feature type="region of interest" description="Disordered" evidence="1">
    <location>
        <begin position="127"/>
        <end position="172"/>
    </location>
</feature>
<dbReference type="Proteomes" id="UP001164743">
    <property type="component" value="Chromosome 2A"/>
</dbReference>
<feature type="region of interest" description="Disordered" evidence="1">
    <location>
        <begin position="267"/>
        <end position="294"/>
    </location>
</feature>
<accession>A0ABY7CBE1</accession>
<organism evidence="2 3">
    <name type="scientific">Puccinia triticina</name>
    <dbReference type="NCBI Taxonomy" id="208348"/>
    <lineage>
        <taxon>Eukaryota</taxon>
        <taxon>Fungi</taxon>
        <taxon>Dikarya</taxon>
        <taxon>Basidiomycota</taxon>
        <taxon>Pucciniomycotina</taxon>
        <taxon>Pucciniomycetes</taxon>
        <taxon>Pucciniales</taxon>
        <taxon>Pucciniaceae</taxon>
        <taxon>Puccinia</taxon>
    </lineage>
</organism>
<feature type="compositionally biased region" description="Polar residues" evidence="1">
    <location>
        <begin position="130"/>
        <end position="157"/>
    </location>
</feature>